<name>A0A9W9X3Z6_9EURO</name>
<evidence type="ECO:0000313" key="2">
    <source>
        <dbReference type="EMBL" id="KAJ5483200.1"/>
    </source>
</evidence>
<organism evidence="2 3">
    <name type="scientific">Penicillium desertorum</name>
    <dbReference type="NCBI Taxonomy" id="1303715"/>
    <lineage>
        <taxon>Eukaryota</taxon>
        <taxon>Fungi</taxon>
        <taxon>Dikarya</taxon>
        <taxon>Ascomycota</taxon>
        <taxon>Pezizomycotina</taxon>
        <taxon>Eurotiomycetes</taxon>
        <taxon>Eurotiomycetidae</taxon>
        <taxon>Eurotiales</taxon>
        <taxon>Aspergillaceae</taxon>
        <taxon>Penicillium</taxon>
    </lineage>
</organism>
<dbReference type="AlphaFoldDB" id="A0A9W9X3Z6"/>
<evidence type="ECO:0000256" key="1">
    <source>
        <dbReference type="SAM" id="MobiDB-lite"/>
    </source>
</evidence>
<dbReference type="Proteomes" id="UP001147760">
    <property type="component" value="Unassembled WGS sequence"/>
</dbReference>
<proteinExistence type="predicted"/>
<keyword evidence="3" id="KW-1185">Reference proteome</keyword>
<feature type="region of interest" description="Disordered" evidence="1">
    <location>
        <begin position="94"/>
        <end position="114"/>
    </location>
</feature>
<dbReference type="OrthoDB" id="3485856at2759"/>
<sequence>MRDGVSRHNLSAPLLLDAWKVPNCPGNSDAQTEFTFAHPFIGQNMSNIVIARSFRLNRTLENQEQLDISVASNFAAWYPDKVSPESDLMEKKITPTGSFVNTPPTPPPSEEKKLSTSAQSVLNCFKLHREGRRPQSWRQHRLTPDQYTEVLRVLDGDESLRGYVEDKIRLDYDPRRSRLTIRMPSPLHDLFCAEVVSKILNQLTELQKSDEAFGDFAKKIKHLSTSRIRLPNDTNNREQAYSERCPDASFIHEHAKYPGVIIEVCYSQKVRAAADLADDYILDTNASVNAVIALNIEYRGSKKATISVWRPHKITVDGVKELEAKAVIEMMSMNLNNRRSSFHSGTLPPKSIAQKYPDLDQDILITSRELCDFLSSAEAEHQKQLLDQGVDEPLSPDTRKRRRVQTPPEQLSSEEEFPENVMKRGRLTRDSSGLFARGSES</sequence>
<feature type="region of interest" description="Disordered" evidence="1">
    <location>
        <begin position="385"/>
        <end position="441"/>
    </location>
</feature>
<gene>
    <name evidence="2" type="ORF">N7530_002446</name>
</gene>
<protein>
    <submittedName>
        <fullName evidence="2">Uncharacterized protein</fullName>
    </submittedName>
</protein>
<comment type="caution">
    <text evidence="2">The sequence shown here is derived from an EMBL/GenBank/DDBJ whole genome shotgun (WGS) entry which is preliminary data.</text>
</comment>
<evidence type="ECO:0000313" key="3">
    <source>
        <dbReference type="Proteomes" id="UP001147760"/>
    </source>
</evidence>
<dbReference type="EMBL" id="JAPWDO010000002">
    <property type="protein sequence ID" value="KAJ5483200.1"/>
    <property type="molecule type" value="Genomic_DNA"/>
</dbReference>
<accession>A0A9W9X3Z6</accession>
<reference evidence="2" key="2">
    <citation type="journal article" date="2023" name="IMA Fungus">
        <title>Comparative genomic study of the Penicillium genus elucidates a diverse pangenome and 15 lateral gene transfer events.</title>
        <authorList>
            <person name="Petersen C."/>
            <person name="Sorensen T."/>
            <person name="Nielsen M.R."/>
            <person name="Sondergaard T.E."/>
            <person name="Sorensen J.L."/>
            <person name="Fitzpatrick D.A."/>
            <person name="Frisvad J.C."/>
            <person name="Nielsen K.L."/>
        </authorList>
    </citation>
    <scope>NUCLEOTIDE SEQUENCE</scope>
    <source>
        <strain evidence="2">IBT 17660</strain>
    </source>
</reference>
<reference evidence="2" key="1">
    <citation type="submission" date="2022-12" db="EMBL/GenBank/DDBJ databases">
        <authorList>
            <person name="Petersen C."/>
        </authorList>
    </citation>
    <scope>NUCLEOTIDE SEQUENCE</scope>
    <source>
        <strain evidence="2">IBT 17660</strain>
    </source>
</reference>